<dbReference type="PANTHER" id="PTHR46866">
    <property type="entry name" value="GH12955P"/>
    <property type="match status" value="1"/>
</dbReference>
<proteinExistence type="predicted"/>
<gene>
    <name evidence="3" type="ORF">TeGR_g2534</name>
</gene>
<dbReference type="SMART" id="SM01026">
    <property type="entry name" value="Beach"/>
    <property type="match status" value="1"/>
</dbReference>
<sequence>MQPLSPRRSSLPPAVTDTLFAHRLLDPQLYRVHQPAPSPPEGAENPPTTSTVSEASTALLTKVDLSRVLPPPASVDCSSQLEDEILAVLAAYYSLPPSSSLPLSPSSPLLPHHPSLTPLSSVSLLASPSPSLVLQHLTPILPDSSPLHSLLRSNWLSFLTPPSASSCSPYSVDSSLRFFFLQLLLMLENVHSSGGVFCVNYTHASSFTPLHPMSLTLTSTNLLQASLPLLQRSAPPSSAPPPSVPRPPLHRYTTTHKWRIGLMSNFDYLMHLNLSTGRLPHSPHSHPIFPWITDFTFPIPHPNSMDGCWRDLSKSKFRLNKGDSQLDLTYLHSITPHHITENLSDITYYMYMARRTPLSTLRSTVRSEFIPKHYPDTLRRLYEWSPDECIPEFFTDPTIFTSLHRGAGLGDIQVPEFCRDEDDFIKYHRDLLEGDVVSKTLHLWIDLNFGCALTGADAIRQKNVPLHLNFWPPSPQRSSTTPESPSAPPNKPAPSTPSSSQNRFVQMFSSKHPQRTHNNQHSVLTLKRRANPNPYHTHPGHPLLGGQDTHQRTLSALTDDSCDEELLQ</sequence>
<reference evidence="3 4" key="1">
    <citation type="journal article" date="2023" name="Commun. Biol.">
        <title>Genome analysis of Parmales, the sister group of diatoms, reveals the evolutionary specialization of diatoms from phago-mixotrophs to photoautotrophs.</title>
        <authorList>
            <person name="Ban H."/>
            <person name="Sato S."/>
            <person name="Yoshikawa S."/>
            <person name="Yamada K."/>
            <person name="Nakamura Y."/>
            <person name="Ichinomiya M."/>
            <person name="Sato N."/>
            <person name="Blanc-Mathieu R."/>
            <person name="Endo H."/>
            <person name="Kuwata A."/>
            <person name="Ogata H."/>
        </authorList>
    </citation>
    <scope>NUCLEOTIDE SEQUENCE [LARGE SCALE GENOMIC DNA]</scope>
</reference>
<dbReference type="EMBL" id="BRYB01004559">
    <property type="protein sequence ID" value="GMI33337.1"/>
    <property type="molecule type" value="Genomic_DNA"/>
</dbReference>
<name>A0ABQ6MU10_9STRA</name>
<dbReference type="SUPFAM" id="SSF81837">
    <property type="entry name" value="BEACH domain"/>
    <property type="match status" value="1"/>
</dbReference>
<protein>
    <recommendedName>
        <fullName evidence="2">BEACH domain-containing protein</fullName>
    </recommendedName>
</protein>
<dbReference type="PROSITE" id="PS50197">
    <property type="entry name" value="BEACH"/>
    <property type="match status" value="1"/>
</dbReference>
<dbReference type="Gene3D" id="1.10.1540.10">
    <property type="entry name" value="BEACH domain"/>
    <property type="match status" value="1"/>
</dbReference>
<keyword evidence="4" id="KW-1185">Reference proteome</keyword>
<feature type="compositionally biased region" description="Pro residues" evidence="1">
    <location>
        <begin position="485"/>
        <end position="495"/>
    </location>
</feature>
<evidence type="ECO:0000313" key="3">
    <source>
        <dbReference type="EMBL" id="GMI33337.1"/>
    </source>
</evidence>
<dbReference type="Proteomes" id="UP001165060">
    <property type="component" value="Unassembled WGS sequence"/>
</dbReference>
<evidence type="ECO:0000256" key="1">
    <source>
        <dbReference type="SAM" id="MobiDB-lite"/>
    </source>
</evidence>
<dbReference type="InterPro" id="IPR000409">
    <property type="entry name" value="BEACH_dom"/>
</dbReference>
<dbReference type="InterPro" id="IPR036372">
    <property type="entry name" value="BEACH_dom_sf"/>
</dbReference>
<feature type="non-terminal residue" evidence="3">
    <location>
        <position position="568"/>
    </location>
</feature>
<feature type="domain" description="BEACH" evidence="2">
    <location>
        <begin position="243"/>
        <end position="515"/>
    </location>
</feature>
<dbReference type="Pfam" id="PF02138">
    <property type="entry name" value="Beach"/>
    <property type="match status" value="1"/>
</dbReference>
<feature type="region of interest" description="Disordered" evidence="1">
    <location>
        <begin position="529"/>
        <end position="550"/>
    </location>
</feature>
<feature type="region of interest" description="Disordered" evidence="1">
    <location>
        <begin position="32"/>
        <end position="53"/>
    </location>
</feature>
<feature type="region of interest" description="Disordered" evidence="1">
    <location>
        <begin position="470"/>
        <end position="502"/>
    </location>
</feature>
<evidence type="ECO:0000313" key="4">
    <source>
        <dbReference type="Proteomes" id="UP001165060"/>
    </source>
</evidence>
<organism evidence="3 4">
    <name type="scientific">Tetraparma gracilis</name>
    <dbReference type="NCBI Taxonomy" id="2962635"/>
    <lineage>
        <taxon>Eukaryota</taxon>
        <taxon>Sar</taxon>
        <taxon>Stramenopiles</taxon>
        <taxon>Ochrophyta</taxon>
        <taxon>Bolidophyceae</taxon>
        <taxon>Parmales</taxon>
        <taxon>Triparmaceae</taxon>
        <taxon>Tetraparma</taxon>
    </lineage>
</organism>
<accession>A0ABQ6MU10</accession>
<comment type="caution">
    <text evidence="3">The sequence shown here is derived from an EMBL/GenBank/DDBJ whole genome shotgun (WGS) entry which is preliminary data.</text>
</comment>
<dbReference type="PANTHER" id="PTHR46866:SF1">
    <property type="entry name" value="GH12955P"/>
    <property type="match status" value="1"/>
</dbReference>
<evidence type="ECO:0000259" key="2">
    <source>
        <dbReference type="PROSITE" id="PS50197"/>
    </source>
</evidence>